<keyword evidence="7 8" id="KW-0694">RNA-binding</keyword>
<evidence type="ECO:0000256" key="2">
    <source>
        <dbReference type="ARBA" id="ARBA00004496"/>
    </source>
</evidence>
<dbReference type="PROSITE" id="PS01175">
    <property type="entry name" value="RIBONUCLEASE_II"/>
    <property type="match status" value="1"/>
</dbReference>
<comment type="similarity">
    <text evidence="8">Belongs to the RNR ribonuclease family. RNase R subfamily.</text>
</comment>
<dbReference type="NCBIfam" id="TIGR02063">
    <property type="entry name" value="RNase_R"/>
    <property type="match status" value="1"/>
</dbReference>
<dbReference type="HAMAP" id="MF_01895">
    <property type="entry name" value="RNase_R"/>
    <property type="match status" value="1"/>
</dbReference>
<evidence type="ECO:0000313" key="10">
    <source>
        <dbReference type="EMBL" id="MFD2164223.1"/>
    </source>
</evidence>
<dbReference type="InterPro" id="IPR003029">
    <property type="entry name" value="S1_domain"/>
</dbReference>
<dbReference type="SUPFAM" id="SSF50249">
    <property type="entry name" value="Nucleic acid-binding proteins"/>
    <property type="match status" value="4"/>
</dbReference>
<evidence type="ECO:0000256" key="6">
    <source>
        <dbReference type="ARBA" id="ARBA00022839"/>
    </source>
</evidence>
<dbReference type="PANTHER" id="PTHR23355:SF9">
    <property type="entry name" value="DIS3-LIKE EXONUCLEASE 2"/>
    <property type="match status" value="1"/>
</dbReference>
<accession>A0ABW4ZQB9</accession>
<dbReference type="GO" id="GO:0008859">
    <property type="term" value="F:exoribonuclease II activity"/>
    <property type="evidence" value="ECO:0007669"/>
    <property type="project" value="UniProtKB-EC"/>
</dbReference>
<dbReference type="RefSeq" id="WP_255904324.1">
    <property type="nucleotide sequence ID" value="NZ_JAFMZO010000004.1"/>
</dbReference>
<dbReference type="Pfam" id="PF00773">
    <property type="entry name" value="RNB"/>
    <property type="match status" value="1"/>
</dbReference>
<feature type="domain" description="S1 motif" evidence="9">
    <location>
        <begin position="627"/>
        <end position="708"/>
    </location>
</feature>
<dbReference type="Proteomes" id="UP001597387">
    <property type="component" value="Unassembled WGS sequence"/>
</dbReference>
<dbReference type="SMART" id="SM00316">
    <property type="entry name" value="S1"/>
    <property type="match status" value="1"/>
</dbReference>
<gene>
    <name evidence="8 10" type="primary">rnr</name>
    <name evidence="10" type="ORF">ACFSJU_17570</name>
</gene>
<organism evidence="10 11">
    <name type="scientific">Paradesertivirga mongoliensis</name>
    <dbReference type="NCBI Taxonomy" id="2100740"/>
    <lineage>
        <taxon>Bacteria</taxon>
        <taxon>Pseudomonadati</taxon>
        <taxon>Bacteroidota</taxon>
        <taxon>Sphingobacteriia</taxon>
        <taxon>Sphingobacteriales</taxon>
        <taxon>Sphingobacteriaceae</taxon>
        <taxon>Paradesertivirga</taxon>
    </lineage>
</organism>
<evidence type="ECO:0000256" key="7">
    <source>
        <dbReference type="ARBA" id="ARBA00022884"/>
    </source>
</evidence>
<dbReference type="Pfam" id="PF08206">
    <property type="entry name" value="OB_RNB"/>
    <property type="match status" value="1"/>
</dbReference>
<comment type="subcellular location">
    <subcellularLocation>
        <location evidence="2 8">Cytoplasm</location>
    </subcellularLocation>
</comment>
<dbReference type="Pfam" id="PF00575">
    <property type="entry name" value="S1"/>
    <property type="match status" value="1"/>
</dbReference>
<dbReference type="InterPro" id="IPR040476">
    <property type="entry name" value="CSD2"/>
</dbReference>
<name>A0ABW4ZQB9_9SPHI</name>
<evidence type="ECO:0000259" key="9">
    <source>
        <dbReference type="PROSITE" id="PS50126"/>
    </source>
</evidence>
<keyword evidence="3 8" id="KW-0963">Cytoplasm</keyword>
<dbReference type="SMART" id="SM00955">
    <property type="entry name" value="RNB"/>
    <property type="match status" value="1"/>
</dbReference>
<dbReference type="PANTHER" id="PTHR23355">
    <property type="entry name" value="RIBONUCLEASE"/>
    <property type="match status" value="1"/>
</dbReference>
<dbReference type="CDD" id="cd04471">
    <property type="entry name" value="S1_RNase_R"/>
    <property type="match status" value="1"/>
</dbReference>
<dbReference type="EMBL" id="JBHUHZ010000003">
    <property type="protein sequence ID" value="MFD2164223.1"/>
    <property type="molecule type" value="Genomic_DNA"/>
</dbReference>
<dbReference type="Pfam" id="PF17876">
    <property type="entry name" value="CSD2"/>
    <property type="match status" value="1"/>
</dbReference>
<dbReference type="InterPro" id="IPR022966">
    <property type="entry name" value="RNase_II/R_CS"/>
</dbReference>
<dbReference type="InterPro" id="IPR011805">
    <property type="entry name" value="RNase_R"/>
</dbReference>
<keyword evidence="11" id="KW-1185">Reference proteome</keyword>
<evidence type="ECO:0000313" key="11">
    <source>
        <dbReference type="Proteomes" id="UP001597387"/>
    </source>
</evidence>
<keyword evidence="5 8" id="KW-0378">Hydrolase</keyword>
<dbReference type="InterPro" id="IPR050180">
    <property type="entry name" value="RNR_Ribonuclease"/>
</dbReference>
<comment type="function">
    <text evidence="8">3'-5' exoribonuclease that releases 5'-nucleoside monophosphates and is involved in maturation of structured RNAs.</text>
</comment>
<protein>
    <recommendedName>
        <fullName evidence="8">Ribonuclease R</fullName>
        <shortName evidence="8">RNase R</shortName>
        <ecNumber evidence="8">3.1.13.1</ecNumber>
    </recommendedName>
</protein>
<evidence type="ECO:0000256" key="1">
    <source>
        <dbReference type="ARBA" id="ARBA00001849"/>
    </source>
</evidence>
<sequence length="719" mass="82896">MAKKKSNHIKLVFTQLIKDLVEKEGNKPLNYKQISAKLNLHDAESRQIIMEVLEDESFKGTFKKIEKGKYQLKELKTFLTGTVAITTDGSGFIIPDDEFEKDIYVAPRKLKTALHNDKVKVYVYAKSNGKRKEGEVVEILERAKMEFTGIVKVSERFAFFIPDDRKMVHDIFIPLSDLNGATQGEKAIAKITEWPEDAKNPIGVITRVLGKQGEHNTEMNAILAEYGFPLQFPEEVEKDAEEISEIITEEEISKRRDFRDILTFTIDPFDAKDFDDAISFQKLENGNYEIGVHIADVSHYIIPDSALDKEAFNRGTSVYLVDRVIPMLPEKLSNGLCSLRPKEDKLCFAAVFELDSNANVVNQWFGKTVIHSDRRFSYEEAQEIIEGESTELFEEMKILNELAYKLREKKFKEGAISFESTEVKFKLDDAGKPVGVYVKERKDAHKLIEDYMLLANRKVAEFMAKKGKGKQKYTFVYRAHDSPKEDALLNFANFAIRFGYKINTKNDKEIARSLNHLMEDVEGKKEQNVLTQLAIRSMAKAIYTTKKTSHYGLAFDFYTHFTSPIRRYPDVMVHRLLEHYLAGGKSVGEEEYEKKSIHASQMEKKAADAERASIKYKQAEYLEDNIGREYDGLISGVTEWGMYVEIIENKCEGMIRLRDIADDFYVWDEKNYCIIGQRKKKKYQLGDEVKILVKKVDLAKRQIDFTLVQENKQDKDWGF</sequence>
<dbReference type="NCBIfam" id="TIGR00358">
    <property type="entry name" value="3_prime_RNase"/>
    <property type="match status" value="1"/>
</dbReference>
<dbReference type="PROSITE" id="PS50126">
    <property type="entry name" value="S1"/>
    <property type="match status" value="1"/>
</dbReference>
<dbReference type="EC" id="3.1.13.1" evidence="8"/>
<dbReference type="InterPro" id="IPR004476">
    <property type="entry name" value="RNase_II/RNase_R"/>
</dbReference>
<evidence type="ECO:0000256" key="5">
    <source>
        <dbReference type="ARBA" id="ARBA00022801"/>
    </source>
</evidence>
<dbReference type="Gene3D" id="2.40.50.140">
    <property type="entry name" value="Nucleic acid-binding proteins"/>
    <property type="match status" value="3"/>
</dbReference>
<dbReference type="SMART" id="SM00357">
    <property type="entry name" value="CSP"/>
    <property type="match status" value="2"/>
</dbReference>
<evidence type="ECO:0000256" key="4">
    <source>
        <dbReference type="ARBA" id="ARBA00022722"/>
    </source>
</evidence>
<evidence type="ECO:0000256" key="8">
    <source>
        <dbReference type="HAMAP-Rule" id="MF_01895"/>
    </source>
</evidence>
<reference evidence="11" key="1">
    <citation type="journal article" date="2019" name="Int. J. Syst. Evol. Microbiol.">
        <title>The Global Catalogue of Microorganisms (GCM) 10K type strain sequencing project: providing services to taxonomists for standard genome sequencing and annotation.</title>
        <authorList>
            <consortium name="The Broad Institute Genomics Platform"/>
            <consortium name="The Broad Institute Genome Sequencing Center for Infectious Disease"/>
            <person name="Wu L."/>
            <person name="Ma J."/>
        </authorList>
    </citation>
    <scope>NUCLEOTIDE SEQUENCE [LARGE SCALE GENOMIC DNA]</scope>
    <source>
        <strain evidence="11">KCTC 42217</strain>
    </source>
</reference>
<comment type="catalytic activity">
    <reaction evidence="1 8">
        <text>Exonucleolytic cleavage in the 3'- to 5'-direction to yield nucleoside 5'-phosphates.</text>
        <dbReference type="EC" id="3.1.13.1"/>
    </reaction>
</comment>
<dbReference type="InterPro" id="IPR012340">
    <property type="entry name" value="NA-bd_OB-fold"/>
</dbReference>
<dbReference type="InterPro" id="IPR013223">
    <property type="entry name" value="RNase_B_OB_dom"/>
</dbReference>
<proteinExistence type="inferred from homology"/>
<dbReference type="InterPro" id="IPR011129">
    <property type="entry name" value="CSD"/>
</dbReference>
<comment type="caution">
    <text evidence="10">The sequence shown here is derived from an EMBL/GenBank/DDBJ whole genome shotgun (WGS) entry which is preliminary data.</text>
</comment>
<dbReference type="InterPro" id="IPR001900">
    <property type="entry name" value="RNase_II/R"/>
</dbReference>
<keyword evidence="4 8" id="KW-0540">Nuclease</keyword>
<keyword evidence="6 8" id="KW-0269">Exonuclease</keyword>
<evidence type="ECO:0000256" key="3">
    <source>
        <dbReference type="ARBA" id="ARBA00022490"/>
    </source>
</evidence>